<evidence type="ECO:0000313" key="3">
    <source>
        <dbReference type="Proteomes" id="UP000712600"/>
    </source>
</evidence>
<dbReference type="PANTHER" id="PTHR11743">
    <property type="entry name" value="VOLTAGE-DEPENDENT ANION-SELECTIVE CHANNEL"/>
    <property type="match status" value="1"/>
</dbReference>
<sequence>MDLYLRGLTSEILSFYPSDFMKKYLPRAAGPGFYTEIGRKSRGFAVPFLCIFDDSCSANFQSIYKNVSTDITLDTNSSWLGVLCLVCPVSLSGVPDSGKIEIQFLHGYASFKASIGGLFHDTNISLSPVIGTKFLSFGMDVLLQTNTQNMTMNELGQVLMASYHQVHDSSTSIGAQFQYHFVDKRSVLTLGMEHKFDGITSLKAKANSSGQLNFIFKWSVFSVVGEWRSMQLPRIGLGIALRF</sequence>
<proteinExistence type="inferred from homology"/>
<dbReference type="AlphaFoldDB" id="A0A8S9PND6"/>
<protein>
    <submittedName>
        <fullName evidence="2">Uncharacterized protein</fullName>
    </submittedName>
</protein>
<dbReference type="Pfam" id="PF01459">
    <property type="entry name" value="Porin_3"/>
    <property type="match status" value="1"/>
</dbReference>
<dbReference type="Proteomes" id="UP000712600">
    <property type="component" value="Unassembled WGS sequence"/>
</dbReference>
<dbReference type="PANTHER" id="PTHR11743:SF50">
    <property type="entry name" value="MITOCHONDRIAL OUTER MEMBRANE PROTEIN PORIN 3"/>
    <property type="match status" value="1"/>
</dbReference>
<dbReference type="InterPro" id="IPR023614">
    <property type="entry name" value="Porin_dom_sf"/>
</dbReference>
<evidence type="ECO:0000256" key="1">
    <source>
        <dbReference type="ARBA" id="ARBA00009624"/>
    </source>
</evidence>
<organism evidence="2 3">
    <name type="scientific">Brassica cretica</name>
    <name type="common">Mustard</name>
    <dbReference type="NCBI Taxonomy" id="69181"/>
    <lineage>
        <taxon>Eukaryota</taxon>
        <taxon>Viridiplantae</taxon>
        <taxon>Streptophyta</taxon>
        <taxon>Embryophyta</taxon>
        <taxon>Tracheophyta</taxon>
        <taxon>Spermatophyta</taxon>
        <taxon>Magnoliopsida</taxon>
        <taxon>eudicotyledons</taxon>
        <taxon>Gunneridae</taxon>
        <taxon>Pentapetalae</taxon>
        <taxon>rosids</taxon>
        <taxon>malvids</taxon>
        <taxon>Brassicales</taxon>
        <taxon>Brassicaceae</taxon>
        <taxon>Brassiceae</taxon>
        <taxon>Brassica</taxon>
    </lineage>
</organism>
<comment type="caution">
    <text evidence="2">The sequence shown here is derived from an EMBL/GenBank/DDBJ whole genome shotgun (WGS) entry which is preliminary data.</text>
</comment>
<gene>
    <name evidence="2" type="ORF">F2Q69_00051920</name>
</gene>
<comment type="similarity">
    <text evidence="1">Belongs to the eukaryotic mitochondrial porin (TC 1.B.8.1) family.</text>
</comment>
<evidence type="ECO:0000313" key="2">
    <source>
        <dbReference type="EMBL" id="KAF3525203.1"/>
    </source>
</evidence>
<dbReference type="Gene3D" id="2.40.160.10">
    <property type="entry name" value="Porin"/>
    <property type="match status" value="1"/>
</dbReference>
<dbReference type="InterPro" id="IPR001925">
    <property type="entry name" value="Porin_Euk"/>
</dbReference>
<name>A0A8S9PND6_BRACR</name>
<dbReference type="GO" id="GO:0005741">
    <property type="term" value="C:mitochondrial outer membrane"/>
    <property type="evidence" value="ECO:0007669"/>
    <property type="project" value="InterPro"/>
</dbReference>
<dbReference type="EMBL" id="QGKX02001347">
    <property type="protein sequence ID" value="KAF3525203.1"/>
    <property type="molecule type" value="Genomic_DNA"/>
</dbReference>
<dbReference type="GO" id="GO:0008308">
    <property type="term" value="F:voltage-gated monoatomic anion channel activity"/>
    <property type="evidence" value="ECO:0007669"/>
    <property type="project" value="InterPro"/>
</dbReference>
<dbReference type="InterPro" id="IPR027246">
    <property type="entry name" value="Porin_Euk/Tom40"/>
</dbReference>
<reference evidence="2" key="1">
    <citation type="submission" date="2019-12" db="EMBL/GenBank/DDBJ databases">
        <title>Genome sequencing and annotation of Brassica cretica.</title>
        <authorList>
            <person name="Studholme D.J."/>
            <person name="Sarris P."/>
        </authorList>
    </citation>
    <scope>NUCLEOTIDE SEQUENCE</scope>
    <source>
        <strain evidence="2">PFS-109/04</strain>
        <tissue evidence="2">Leaf</tissue>
    </source>
</reference>
<accession>A0A8S9PND6</accession>